<dbReference type="Proteomes" id="UP000265520">
    <property type="component" value="Unassembled WGS sequence"/>
</dbReference>
<dbReference type="PANTHER" id="PTHR46739:SF3">
    <property type="entry name" value="AQUAPORIN SIP1-1"/>
    <property type="match status" value="1"/>
</dbReference>
<reference evidence="3 4" key="1">
    <citation type="journal article" date="2018" name="Front. Plant Sci.">
        <title>Red Clover (Trifolium pratense) and Zigzag Clover (T. medium) - A Picture of Genomic Similarities and Differences.</title>
        <authorList>
            <person name="Dluhosova J."/>
            <person name="Istvanek J."/>
            <person name="Nedelnik J."/>
            <person name="Repkova J."/>
        </authorList>
    </citation>
    <scope>NUCLEOTIDE SEQUENCE [LARGE SCALE GENOMIC DNA]</scope>
    <source>
        <strain evidence="4">cv. 10/8</strain>
        <tissue evidence="3">Leaf</tissue>
    </source>
</reference>
<feature type="non-terminal residue" evidence="3">
    <location>
        <position position="34"/>
    </location>
</feature>
<keyword evidence="1" id="KW-0813">Transport</keyword>
<protein>
    <submittedName>
        <fullName evidence="3">Aquaporin SIP1-2</fullName>
    </submittedName>
</protein>
<accession>A0A392S215</accession>
<dbReference type="GO" id="GO:0015250">
    <property type="term" value="F:water channel activity"/>
    <property type="evidence" value="ECO:0007669"/>
    <property type="project" value="InterPro"/>
</dbReference>
<sequence length="34" mass="3585">MGGASFNPTGTVAFYFLGHGSHTLISMALRFPAQ</sequence>
<evidence type="ECO:0000256" key="1">
    <source>
        <dbReference type="ARBA" id="ARBA00022448"/>
    </source>
</evidence>
<evidence type="ECO:0000256" key="2">
    <source>
        <dbReference type="ARBA" id="ARBA00022737"/>
    </source>
</evidence>
<keyword evidence="4" id="KW-1185">Reference proteome</keyword>
<organism evidence="3 4">
    <name type="scientific">Trifolium medium</name>
    <dbReference type="NCBI Taxonomy" id="97028"/>
    <lineage>
        <taxon>Eukaryota</taxon>
        <taxon>Viridiplantae</taxon>
        <taxon>Streptophyta</taxon>
        <taxon>Embryophyta</taxon>
        <taxon>Tracheophyta</taxon>
        <taxon>Spermatophyta</taxon>
        <taxon>Magnoliopsida</taxon>
        <taxon>eudicotyledons</taxon>
        <taxon>Gunneridae</taxon>
        <taxon>Pentapetalae</taxon>
        <taxon>rosids</taxon>
        <taxon>fabids</taxon>
        <taxon>Fabales</taxon>
        <taxon>Fabaceae</taxon>
        <taxon>Papilionoideae</taxon>
        <taxon>50 kb inversion clade</taxon>
        <taxon>NPAAA clade</taxon>
        <taxon>Hologalegina</taxon>
        <taxon>IRL clade</taxon>
        <taxon>Trifolieae</taxon>
        <taxon>Trifolium</taxon>
    </lineage>
</organism>
<dbReference type="InterPro" id="IPR044222">
    <property type="entry name" value="SIP1-1/2-like"/>
</dbReference>
<dbReference type="PANTHER" id="PTHR46739">
    <property type="entry name" value="AQUAPORIN SIP1-1"/>
    <property type="match status" value="1"/>
</dbReference>
<comment type="caution">
    <text evidence="3">The sequence shown here is derived from an EMBL/GenBank/DDBJ whole genome shotgun (WGS) entry which is preliminary data.</text>
</comment>
<dbReference type="EMBL" id="LXQA010299569">
    <property type="protein sequence ID" value="MCI42050.1"/>
    <property type="molecule type" value="Genomic_DNA"/>
</dbReference>
<dbReference type="AlphaFoldDB" id="A0A392S215"/>
<evidence type="ECO:0000313" key="4">
    <source>
        <dbReference type="Proteomes" id="UP000265520"/>
    </source>
</evidence>
<evidence type="ECO:0000313" key="3">
    <source>
        <dbReference type="EMBL" id="MCI42050.1"/>
    </source>
</evidence>
<keyword evidence="2" id="KW-0677">Repeat</keyword>
<proteinExistence type="predicted"/>
<name>A0A392S215_9FABA</name>